<dbReference type="RefSeq" id="WP_200786796.1">
    <property type="nucleotide sequence ID" value="NZ_JAEDAO010000001.1"/>
</dbReference>
<organism evidence="1 2">
    <name type="scientific">Ramlibacter algicola</name>
    <dbReference type="NCBI Taxonomy" id="2795217"/>
    <lineage>
        <taxon>Bacteria</taxon>
        <taxon>Pseudomonadati</taxon>
        <taxon>Pseudomonadota</taxon>
        <taxon>Betaproteobacteria</taxon>
        <taxon>Burkholderiales</taxon>
        <taxon>Comamonadaceae</taxon>
        <taxon>Ramlibacter</taxon>
    </lineage>
</organism>
<comment type="caution">
    <text evidence="1">The sequence shown here is derived from an EMBL/GenBank/DDBJ whole genome shotgun (WGS) entry which is preliminary data.</text>
</comment>
<proteinExistence type="predicted"/>
<accession>A0A934Q069</accession>
<gene>
    <name evidence="1" type="ORF">I8E28_04740</name>
</gene>
<protein>
    <submittedName>
        <fullName evidence="1">Uncharacterized protein</fullName>
    </submittedName>
</protein>
<name>A0A934Q069_9BURK</name>
<dbReference type="AlphaFoldDB" id="A0A934Q069"/>
<dbReference type="Proteomes" id="UP000617041">
    <property type="component" value="Unassembled WGS sequence"/>
</dbReference>
<keyword evidence="2" id="KW-1185">Reference proteome</keyword>
<evidence type="ECO:0000313" key="2">
    <source>
        <dbReference type="Proteomes" id="UP000617041"/>
    </source>
</evidence>
<evidence type="ECO:0000313" key="1">
    <source>
        <dbReference type="EMBL" id="MBK0391887.1"/>
    </source>
</evidence>
<dbReference type="EMBL" id="JAEDAO010000001">
    <property type="protein sequence ID" value="MBK0391887.1"/>
    <property type="molecule type" value="Genomic_DNA"/>
</dbReference>
<sequence>MHTAPDQALSIACASAQAHGWAPEDLAVAISLVPDEASGQWRVKFTARDPAVVRAATVLVDDRTQQVNWLPA</sequence>
<reference evidence="1" key="1">
    <citation type="submission" date="2020-12" db="EMBL/GenBank/DDBJ databases">
        <title>Ramlibacter sp. nov., isolated from a freshwater alga, Cryptomonas.</title>
        <authorList>
            <person name="Kim H.M."/>
            <person name="Jeon C.O."/>
        </authorList>
    </citation>
    <scope>NUCLEOTIDE SEQUENCE</scope>
    <source>
        <strain evidence="1">CrO1</strain>
    </source>
</reference>